<dbReference type="InterPro" id="IPR005135">
    <property type="entry name" value="Endo/exonuclease/phosphatase"/>
</dbReference>
<dbReference type="PANTHER" id="PTHR22748">
    <property type="entry name" value="AP ENDONUCLEASE"/>
    <property type="match status" value="1"/>
</dbReference>
<dbReference type="GO" id="GO:0008311">
    <property type="term" value="F:double-stranded DNA 3'-5' DNA exonuclease activity"/>
    <property type="evidence" value="ECO:0007669"/>
    <property type="project" value="TreeGrafter"/>
</dbReference>
<comment type="caution">
    <text evidence="10">The sequence shown here is derived from an EMBL/GenBank/DDBJ whole genome shotgun (WGS) entry which is preliminary data.</text>
</comment>
<dbReference type="GO" id="GO:0006284">
    <property type="term" value="P:base-excision repair"/>
    <property type="evidence" value="ECO:0007669"/>
    <property type="project" value="TreeGrafter"/>
</dbReference>
<feature type="non-terminal residue" evidence="10">
    <location>
        <position position="500"/>
    </location>
</feature>
<dbReference type="GO" id="GO:0046872">
    <property type="term" value="F:metal ion binding"/>
    <property type="evidence" value="ECO:0007669"/>
    <property type="project" value="UniProtKB-KW"/>
</dbReference>
<gene>
    <name evidence="10" type="ORF">BJ322DRAFT_1008063</name>
</gene>
<comment type="similarity">
    <text evidence="1">Belongs to the DNA repair enzymes AP/ExoA family.</text>
</comment>
<accession>A0A9P6HBD1</accession>
<keyword evidence="3" id="KW-0378">Hydrolase</keyword>
<organism evidence="10 11">
    <name type="scientific">Thelephora terrestris</name>
    <dbReference type="NCBI Taxonomy" id="56493"/>
    <lineage>
        <taxon>Eukaryota</taxon>
        <taxon>Fungi</taxon>
        <taxon>Dikarya</taxon>
        <taxon>Basidiomycota</taxon>
        <taxon>Agaricomycotina</taxon>
        <taxon>Agaricomycetes</taxon>
        <taxon>Thelephorales</taxon>
        <taxon>Thelephoraceae</taxon>
        <taxon>Thelephora</taxon>
    </lineage>
</organism>
<feature type="domain" description="Endonuclease/exonuclease/phosphatase" evidence="9">
    <location>
        <begin position="132"/>
        <end position="337"/>
    </location>
</feature>
<feature type="binding site" evidence="6">
    <location>
        <position position="116"/>
    </location>
    <ligand>
        <name>Mg(2+)</name>
        <dbReference type="ChEBI" id="CHEBI:18420"/>
        <label>1</label>
    </ligand>
</feature>
<dbReference type="GO" id="GO:0008081">
    <property type="term" value="F:phosphoric diester hydrolase activity"/>
    <property type="evidence" value="ECO:0007669"/>
    <property type="project" value="TreeGrafter"/>
</dbReference>
<evidence type="ECO:0000256" key="3">
    <source>
        <dbReference type="ARBA" id="ARBA00022801"/>
    </source>
</evidence>
<feature type="compositionally biased region" description="Polar residues" evidence="8">
    <location>
        <begin position="48"/>
        <end position="64"/>
    </location>
</feature>
<dbReference type="CDD" id="cd09076">
    <property type="entry name" value="L1-EN"/>
    <property type="match status" value="1"/>
</dbReference>
<feature type="site" description="Interaction with DNA substrate" evidence="7">
    <location>
        <position position="346"/>
    </location>
</feature>
<feature type="site" description="Important for catalytic activity" evidence="7">
    <location>
        <position position="320"/>
    </location>
</feature>
<evidence type="ECO:0000256" key="4">
    <source>
        <dbReference type="ARBA" id="ARBA00022842"/>
    </source>
</evidence>
<dbReference type="EMBL" id="WIUZ02000010">
    <property type="protein sequence ID" value="KAF9783471.1"/>
    <property type="molecule type" value="Genomic_DNA"/>
</dbReference>
<name>A0A9P6HBD1_9AGAM</name>
<feature type="region of interest" description="Disordered" evidence="8">
    <location>
        <begin position="1"/>
        <end position="107"/>
    </location>
</feature>
<dbReference type="AlphaFoldDB" id="A0A9P6HBD1"/>
<evidence type="ECO:0000256" key="6">
    <source>
        <dbReference type="PIRSR" id="PIRSR604808-2"/>
    </source>
</evidence>
<dbReference type="PANTHER" id="PTHR22748:SF26">
    <property type="entry name" value="ENDONUCLEASE_EXONUCLEASE_PHOSPHATASE DOMAIN-CONTAINING PROTEIN"/>
    <property type="match status" value="1"/>
</dbReference>
<evidence type="ECO:0000259" key="9">
    <source>
        <dbReference type="Pfam" id="PF03372"/>
    </source>
</evidence>
<dbReference type="Pfam" id="PF03372">
    <property type="entry name" value="Exo_endo_phos"/>
    <property type="match status" value="1"/>
</dbReference>
<dbReference type="GO" id="GO:0003906">
    <property type="term" value="F:DNA-(apurinic or apyrimidinic site) endonuclease activity"/>
    <property type="evidence" value="ECO:0007669"/>
    <property type="project" value="TreeGrafter"/>
</dbReference>
<keyword evidence="10" id="KW-0255">Endonuclease</keyword>
<evidence type="ECO:0000256" key="7">
    <source>
        <dbReference type="PIRSR" id="PIRSR604808-3"/>
    </source>
</evidence>
<dbReference type="OrthoDB" id="2799478at2759"/>
<feature type="binding site" evidence="6">
    <location>
        <position position="261"/>
    </location>
    <ligand>
        <name>Mg(2+)</name>
        <dbReference type="ChEBI" id="CHEBI:18420"/>
        <label>1</label>
    </ligand>
</feature>
<protein>
    <submittedName>
        <fullName evidence="10">Endonuclease/exonuclease/phosphatase</fullName>
    </submittedName>
</protein>
<keyword evidence="11" id="KW-1185">Reference proteome</keyword>
<feature type="compositionally biased region" description="Basic and acidic residues" evidence="8">
    <location>
        <begin position="30"/>
        <end position="42"/>
    </location>
</feature>
<evidence type="ECO:0000313" key="10">
    <source>
        <dbReference type="EMBL" id="KAF9783471.1"/>
    </source>
</evidence>
<dbReference type="Proteomes" id="UP000736335">
    <property type="component" value="Unassembled WGS sequence"/>
</dbReference>
<sequence length="500" mass="56704">MGPGLNLPSTAGTRNLDISPIAGIGHNVQGRRDPTGNRREGGSGDALRSQTETNCSVDVPTSNNRHTDDGAQAPENEQHLPEGGRLEPTPRPRNEPNGTLNQPRRKRKQLKIALVNMNGKGDTSQDKWGSINNVMKRRRIAVLGIQETHPCNVLRENVSRRFRNTLHLAHSENPIDPSRIGGISIVVNKGLVDTKKVTHREIVPGRVMMVEIPWNDCDKLRIMNIYAPVNNAEKADFWRNLRETMEQDENLQPDVMLGDFNLVENPEIDRLSNRRGTDPRAAREALSDIIVEANLTDGWRRRHPKKRGYTYTGNGQSRLDRIYTKEDLYPWCTDWKIEHPGFRTDHSLTSVQITSENMPFIGKGRWAIPVNLLKNGPLKKKTQELAMRLQDKVNSTTLTDAAANPQTALKEFKTEIVRLFRDHQRTNQPKIENAIRRLQGELKDKGDAQHLTADEIAEDSALITERIDALEKKRRDNAKLLSTARNRLEGETMSKYWARS</sequence>
<comment type="cofactor">
    <cofactor evidence="6">
        <name>Mg(2+)</name>
        <dbReference type="ChEBI" id="CHEBI:18420"/>
    </cofactor>
    <cofactor evidence="6">
        <name>Mn(2+)</name>
        <dbReference type="ChEBI" id="CHEBI:29035"/>
    </cofactor>
    <text evidence="6">Probably binds two magnesium or manganese ions per subunit.</text>
</comment>
<feature type="binding site" evidence="6">
    <location>
        <position position="259"/>
    </location>
    <ligand>
        <name>Mg(2+)</name>
        <dbReference type="ChEBI" id="CHEBI:18420"/>
        <label>1</label>
    </ligand>
</feature>
<dbReference type="Gene3D" id="3.60.10.10">
    <property type="entry name" value="Endonuclease/exonuclease/phosphatase"/>
    <property type="match status" value="1"/>
</dbReference>
<feature type="binding site" evidence="6">
    <location>
        <position position="147"/>
    </location>
    <ligand>
        <name>Mg(2+)</name>
        <dbReference type="ChEBI" id="CHEBI:18420"/>
        <label>1</label>
    </ligand>
</feature>
<dbReference type="GO" id="GO:0005634">
    <property type="term" value="C:nucleus"/>
    <property type="evidence" value="ECO:0007669"/>
    <property type="project" value="TreeGrafter"/>
</dbReference>
<feature type="active site" description="Proton donor/acceptor" evidence="5">
    <location>
        <position position="259"/>
    </location>
</feature>
<feature type="binding site" evidence="6">
    <location>
        <position position="346"/>
    </location>
    <ligand>
        <name>Mg(2+)</name>
        <dbReference type="ChEBI" id="CHEBI:18420"/>
        <label>1</label>
    </ligand>
</feature>
<evidence type="ECO:0000256" key="8">
    <source>
        <dbReference type="SAM" id="MobiDB-lite"/>
    </source>
</evidence>
<keyword evidence="10" id="KW-0540">Nuclease</keyword>
<evidence type="ECO:0000256" key="1">
    <source>
        <dbReference type="ARBA" id="ARBA00007092"/>
    </source>
</evidence>
<keyword evidence="6" id="KW-0464">Manganese</keyword>
<dbReference type="InterPro" id="IPR036691">
    <property type="entry name" value="Endo/exonu/phosph_ase_sf"/>
</dbReference>
<evidence type="ECO:0000313" key="11">
    <source>
        <dbReference type="Proteomes" id="UP000736335"/>
    </source>
</evidence>
<feature type="site" description="Transition state stabilizer" evidence="7">
    <location>
        <position position="261"/>
    </location>
</feature>
<evidence type="ECO:0000256" key="5">
    <source>
        <dbReference type="PIRSR" id="PIRSR604808-1"/>
    </source>
</evidence>
<dbReference type="InterPro" id="IPR004808">
    <property type="entry name" value="AP_endonuc_1"/>
</dbReference>
<dbReference type="SUPFAM" id="SSF56219">
    <property type="entry name" value="DNase I-like"/>
    <property type="match status" value="1"/>
</dbReference>
<feature type="binding site" evidence="6">
    <location>
        <position position="345"/>
    </location>
    <ligand>
        <name>Mg(2+)</name>
        <dbReference type="ChEBI" id="CHEBI:18420"/>
        <label>1</label>
    </ligand>
</feature>
<feature type="compositionally biased region" description="Basic and acidic residues" evidence="8">
    <location>
        <begin position="76"/>
        <end position="94"/>
    </location>
</feature>
<feature type="active site" description="Proton acceptor" evidence="5">
    <location>
        <position position="346"/>
    </location>
</feature>
<feature type="active site" evidence="5">
    <location>
        <position position="226"/>
    </location>
</feature>
<proteinExistence type="inferred from homology"/>
<evidence type="ECO:0000256" key="2">
    <source>
        <dbReference type="ARBA" id="ARBA00022723"/>
    </source>
</evidence>
<reference evidence="10" key="1">
    <citation type="journal article" date="2020" name="Nat. Commun.">
        <title>Large-scale genome sequencing of mycorrhizal fungi provides insights into the early evolution of symbiotic traits.</title>
        <authorList>
            <person name="Miyauchi S."/>
            <person name="Kiss E."/>
            <person name="Kuo A."/>
            <person name="Drula E."/>
            <person name="Kohler A."/>
            <person name="Sanchez-Garcia M."/>
            <person name="Morin E."/>
            <person name="Andreopoulos B."/>
            <person name="Barry K.W."/>
            <person name="Bonito G."/>
            <person name="Buee M."/>
            <person name="Carver A."/>
            <person name="Chen C."/>
            <person name="Cichocki N."/>
            <person name="Clum A."/>
            <person name="Culley D."/>
            <person name="Crous P.W."/>
            <person name="Fauchery L."/>
            <person name="Girlanda M."/>
            <person name="Hayes R.D."/>
            <person name="Keri Z."/>
            <person name="LaButti K."/>
            <person name="Lipzen A."/>
            <person name="Lombard V."/>
            <person name="Magnuson J."/>
            <person name="Maillard F."/>
            <person name="Murat C."/>
            <person name="Nolan M."/>
            <person name="Ohm R.A."/>
            <person name="Pangilinan J."/>
            <person name="Pereira M.F."/>
            <person name="Perotto S."/>
            <person name="Peter M."/>
            <person name="Pfister S."/>
            <person name="Riley R."/>
            <person name="Sitrit Y."/>
            <person name="Stielow J.B."/>
            <person name="Szollosi G."/>
            <person name="Zifcakova L."/>
            <person name="Stursova M."/>
            <person name="Spatafora J.W."/>
            <person name="Tedersoo L."/>
            <person name="Vaario L.M."/>
            <person name="Yamada A."/>
            <person name="Yan M."/>
            <person name="Wang P."/>
            <person name="Xu J."/>
            <person name="Bruns T."/>
            <person name="Baldrian P."/>
            <person name="Vilgalys R."/>
            <person name="Dunand C."/>
            <person name="Henrissat B."/>
            <person name="Grigoriev I.V."/>
            <person name="Hibbett D."/>
            <person name="Nagy L.G."/>
            <person name="Martin F.M."/>
        </authorList>
    </citation>
    <scope>NUCLEOTIDE SEQUENCE</scope>
    <source>
        <strain evidence="10">UH-Tt-Lm1</strain>
    </source>
</reference>
<keyword evidence="2 6" id="KW-0479">Metal-binding</keyword>
<keyword evidence="4 6" id="KW-0460">Magnesium</keyword>
<reference evidence="10" key="2">
    <citation type="submission" date="2020-11" db="EMBL/GenBank/DDBJ databases">
        <authorList>
            <consortium name="DOE Joint Genome Institute"/>
            <person name="Kuo A."/>
            <person name="Miyauchi S."/>
            <person name="Kiss E."/>
            <person name="Drula E."/>
            <person name="Kohler A."/>
            <person name="Sanchez-Garcia M."/>
            <person name="Andreopoulos B."/>
            <person name="Barry K.W."/>
            <person name="Bonito G."/>
            <person name="Buee M."/>
            <person name="Carver A."/>
            <person name="Chen C."/>
            <person name="Cichocki N."/>
            <person name="Clum A."/>
            <person name="Culley D."/>
            <person name="Crous P.W."/>
            <person name="Fauchery L."/>
            <person name="Girlanda M."/>
            <person name="Hayes R."/>
            <person name="Keri Z."/>
            <person name="Labutti K."/>
            <person name="Lipzen A."/>
            <person name="Lombard V."/>
            <person name="Magnuson J."/>
            <person name="Maillard F."/>
            <person name="Morin E."/>
            <person name="Murat C."/>
            <person name="Nolan M."/>
            <person name="Ohm R."/>
            <person name="Pangilinan J."/>
            <person name="Pereira M."/>
            <person name="Perotto S."/>
            <person name="Peter M."/>
            <person name="Riley R."/>
            <person name="Sitrit Y."/>
            <person name="Stielow B."/>
            <person name="Szollosi G."/>
            <person name="Zifcakova L."/>
            <person name="Stursova M."/>
            <person name="Spatafora J.W."/>
            <person name="Tedersoo L."/>
            <person name="Vaario L.-M."/>
            <person name="Yamada A."/>
            <person name="Yan M."/>
            <person name="Wang P."/>
            <person name="Xu J."/>
            <person name="Bruns T."/>
            <person name="Baldrian P."/>
            <person name="Vilgalys R."/>
            <person name="Henrissat B."/>
            <person name="Grigoriev I.V."/>
            <person name="Hibbett D."/>
            <person name="Nagy L.G."/>
            <person name="Martin F.M."/>
        </authorList>
    </citation>
    <scope>NUCLEOTIDE SEQUENCE</scope>
    <source>
        <strain evidence="10">UH-Tt-Lm1</strain>
    </source>
</reference>